<dbReference type="Proteomes" id="UP000039865">
    <property type="component" value="Unassembled WGS sequence"/>
</dbReference>
<evidence type="ECO:0000256" key="1">
    <source>
        <dbReference type="SAM" id="Coils"/>
    </source>
</evidence>
<feature type="compositionally biased region" description="Acidic residues" evidence="2">
    <location>
        <begin position="462"/>
        <end position="474"/>
    </location>
</feature>
<keyword evidence="4" id="KW-1185">Reference proteome</keyword>
<evidence type="ECO:0000313" key="4">
    <source>
        <dbReference type="Proteomes" id="UP000039865"/>
    </source>
</evidence>
<feature type="region of interest" description="Disordered" evidence="2">
    <location>
        <begin position="452"/>
        <end position="495"/>
    </location>
</feature>
<keyword evidence="1" id="KW-0175">Coiled coil</keyword>
<accession>A0A078A1I2</accession>
<feature type="compositionally biased region" description="Low complexity" evidence="2">
    <location>
        <begin position="452"/>
        <end position="461"/>
    </location>
</feature>
<feature type="compositionally biased region" description="Polar residues" evidence="2">
    <location>
        <begin position="475"/>
        <end position="488"/>
    </location>
</feature>
<evidence type="ECO:0000256" key="2">
    <source>
        <dbReference type="SAM" id="MobiDB-lite"/>
    </source>
</evidence>
<dbReference type="AlphaFoldDB" id="A0A078A1I2"/>
<evidence type="ECO:0000313" key="3">
    <source>
        <dbReference type="EMBL" id="CDW75965.1"/>
    </source>
</evidence>
<reference evidence="3 4" key="1">
    <citation type="submission" date="2014-06" db="EMBL/GenBank/DDBJ databases">
        <authorList>
            <person name="Swart Estienne"/>
        </authorList>
    </citation>
    <scope>NUCLEOTIDE SEQUENCE [LARGE SCALE GENOMIC DNA]</scope>
    <source>
        <strain evidence="3 4">130c</strain>
    </source>
</reference>
<organism evidence="3 4">
    <name type="scientific">Stylonychia lemnae</name>
    <name type="common">Ciliate</name>
    <dbReference type="NCBI Taxonomy" id="5949"/>
    <lineage>
        <taxon>Eukaryota</taxon>
        <taxon>Sar</taxon>
        <taxon>Alveolata</taxon>
        <taxon>Ciliophora</taxon>
        <taxon>Intramacronucleata</taxon>
        <taxon>Spirotrichea</taxon>
        <taxon>Stichotrichia</taxon>
        <taxon>Sporadotrichida</taxon>
        <taxon>Oxytrichidae</taxon>
        <taxon>Stylonychinae</taxon>
        <taxon>Stylonychia</taxon>
    </lineage>
</organism>
<proteinExistence type="predicted"/>
<feature type="coiled-coil region" evidence="1">
    <location>
        <begin position="267"/>
        <end position="294"/>
    </location>
</feature>
<protein>
    <submittedName>
        <fullName evidence="3">Uncharacterized protein</fullName>
    </submittedName>
</protein>
<dbReference type="InParanoid" id="A0A078A1I2"/>
<name>A0A078A1I2_STYLE</name>
<dbReference type="OrthoDB" id="10688090at2759"/>
<gene>
    <name evidence="3" type="primary">Contig14901.g15870</name>
    <name evidence="3" type="ORF">STYLEM_4961</name>
</gene>
<sequence>MNSNANNFEFAELDDVDEFQSSNEQLVDNNQNEVMFLFEFQDKQAKHLISHDGSQNSFRSLNQVDQQYHFESANNSFSKTQKQPHQLSKNDLIINLVQTKEHGQSRNKIQKGQQTMTNSLPFREKKLFRDTTSSPNQQCSQNNYSQSHQFVCSDQQEDNQNVVPVVQDQLYHQNEIGLAQSQNDQYYQSTLANTFNKNRQNFLPNQIQHTNQVINYRQPLDIQLQNLEINARNFNNCKSPSQNQNQDHYQFYLSQQPSYVQQQDVKCDCLERLRLKVEQELDRLRGEFKKKESELISPLVSKYDLIDQKIESFKSQVLGRVKEYEQGMMMQEQTIGLLINSIQSINNLVIQNGGSQVFDQRLQALTIGDQQSSDGDKEYYNYPRQIAIQLEKATQMQQQVIRETKEDIEKEFDQLRNYQEFLDQQNADYGQDNCHQVIVQQVCNNPYEMSYQQQQEQVNQNEQEEEQENEEDISECSTPPSDNLSLEQSFEKHQESVLQNQQLQLESEHLMIQESNRQYQVTTSRQNASSSLQQNCQPVKNDKIQNNNLVNSLMLNDSQKFSTGNKRLSNRQSKLATRVSKMSSNIYSHLQKDSSDGLNLMNSVNQKSLEPSTRQKFLSPQVEVAYKEKDQTFHPVSGSASQYHRYQTQPHSQGKLRGNSQVYEYDLTKVAHHRQQFQQQLGKLEDNIFTSQQNIYNGPPHDFTSPGFISSPLIMRQGQIKRVYDPELFKSQIPMNDLRESTDLEQLRQQLEKGIISANSTYIQPQNNVPIPYNQQSHQRIIQFNQSLNSYQCHQVFQQNNNNSDIDQQFERNRQNNHHLNVPHAKSTRYYSQNQQKHFIGGEYAIDHSQQNDSNILQQNLQYQIDIDNNNYQEHWQDSQYYENQRYQHEDEGKDNNSMYQEQLYDGGQIKRYVLNGHQQ</sequence>
<dbReference type="EMBL" id="CCKQ01004814">
    <property type="protein sequence ID" value="CDW75965.1"/>
    <property type="molecule type" value="Genomic_DNA"/>
</dbReference>